<dbReference type="GO" id="GO:0009279">
    <property type="term" value="C:cell outer membrane"/>
    <property type="evidence" value="ECO:0007669"/>
    <property type="project" value="UniProtKB-SubCell"/>
</dbReference>
<dbReference type="Pfam" id="PF02321">
    <property type="entry name" value="OEP"/>
    <property type="match status" value="2"/>
</dbReference>
<evidence type="ECO:0000313" key="10">
    <source>
        <dbReference type="Proteomes" id="UP000006054"/>
    </source>
</evidence>
<dbReference type="GO" id="GO:0015562">
    <property type="term" value="F:efflux transmembrane transporter activity"/>
    <property type="evidence" value="ECO:0007669"/>
    <property type="project" value="InterPro"/>
</dbReference>
<dbReference type="EMBL" id="CP003345">
    <property type="protein sequence ID" value="AFM05357.1"/>
    <property type="molecule type" value="Genomic_DNA"/>
</dbReference>
<dbReference type="RefSeq" id="WP_014798791.1">
    <property type="nucleotide sequence ID" value="NC_018018.1"/>
</dbReference>
<comment type="similarity">
    <text evidence="2">Belongs to the outer membrane factor (OMF) (TC 1.B.17) family.</text>
</comment>
<keyword evidence="5" id="KW-0812">Transmembrane</keyword>
<evidence type="ECO:0000256" key="4">
    <source>
        <dbReference type="ARBA" id="ARBA00022452"/>
    </source>
</evidence>
<accession>I4AN22</accession>
<gene>
    <name evidence="9" type="ordered locus">Fleli_3016</name>
</gene>
<comment type="subcellular location">
    <subcellularLocation>
        <location evidence="1">Cell outer membrane</location>
    </subcellularLocation>
</comment>
<keyword evidence="4" id="KW-1134">Transmembrane beta strand</keyword>
<dbReference type="PANTHER" id="PTHR30026">
    <property type="entry name" value="OUTER MEMBRANE PROTEIN TOLC"/>
    <property type="match status" value="1"/>
</dbReference>
<keyword evidence="10" id="KW-1185">Reference proteome</keyword>
<dbReference type="GO" id="GO:1990281">
    <property type="term" value="C:efflux pump complex"/>
    <property type="evidence" value="ECO:0007669"/>
    <property type="project" value="TreeGrafter"/>
</dbReference>
<evidence type="ECO:0000256" key="8">
    <source>
        <dbReference type="SAM" id="SignalP"/>
    </source>
</evidence>
<dbReference type="Gene3D" id="1.20.1600.10">
    <property type="entry name" value="Outer membrane efflux proteins (OEP)"/>
    <property type="match status" value="1"/>
</dbReference>
<reference evidence="10" key="1">
    <citation type="submission" date="2012-06" db="EMBL/GenBank/DDBJ databases">
        <title>The complete genome of Flexibacter litoralis DSM 6794.</title>
        <authorList>
            <person name="Lucas S."/>
            <person name="Copeland A."/>
            <person name="Lapidus A."/>
            <person name="Glavina del Rio T."/>
            <person name="Dalin E."/>
            <person name="Tice H."/>
            <person name="Bruce D."/>
            <person name="Goodwin L."/>
            <person name="Pitluck S."/>
            <person name="Peters L."/>
            <person name="Ovchinnikova G."/>
            <person name="Lu M."/>
            <person name="Kyrpides N."/>
            <person name="Mavromatis K."/>
            <person name="Ivanova N."/>
            <person name="Brettin T."/>
            <person name="Detter J.C."/>
            <person name="Han C."/>
            <person name="Larimer F."/>
            <person name="Land M."/>
            <person name="Hauser L."/>
            <person name="Markowitz V."/>
            <person name="Cheng J.-F."/>
            <person name="Hugenholtz P."/>
            <person name="Woyke T."/>
            <person name="Wu D."/>
            <person name="Spring S."/>
            <person name="Lang E."/>
            <person name="Kopitz M."/>
            <person name="Brambilla E."/>
            <person name="Klenk H.-P."/>
            <person name="Eisen J.A."/>
        </authorList>
    </citation>
    <scope>NUCLEOTIDE SEQUENCE [LARGE SCALE GENOMIC DNA]</scope>
    <source>
        <strain evidence="10">ATCC 23117 / DSM 6794 / NBRC 15988 / NCIMB 1366 / Sio-4</strain>
    </source>
</reference>
<keyword evidence="7" id="KW-0998">Cell outer membrane</keyword>
<evidence type="ECO:0000256" key="3">
    <source>
        <dbReference type="ARBA" id="ARBA00022448"/>
    </source>
</evidence>
<sequence length="466" mass="52900" precursor="true">MHRFLTLFSVLFFAFLFGSQAKAQENTQTSSTKDLENYTLEQCIEYAIENRVEVKNAQLDYQISKAKVGEVRAQGLPQVNGSLSLIDNYKVPLTFLPAQLLDPQAGSDDFVAVAFQTQYAGTAKVELQQLVFSGSYILGLKAAATYTQLSEKQITQSKIEIAESVSKAYYSLLINRERLELLKQNFNRVDTVYQQTKALYENGFAEKIDADRLKVSSNNIKMEIQNFERLIELSEMLLKFQMGLVQEDNLTVSGSLEKLQIDESDVLIAQINPEQRIEFSLLQTQKELNLLQIREYKARYLPTLSFFANYGANMGSSEGKDLVPLASDRWIANGTMGISLNVPIFDSFQKHHLIQQEKFNLMKTENQISDFSRVVNLQVSQSNITLQNSIDKLKFQEENMDLAKEIFRVTKIKYEEGVGSNLEVVEAETAYKEAQTNYYSALYDAMVAKIDLQKAQGTLYTVTSEQ</sequence>
<name>I4AN22_BERLS</name>
<evidence type="ECO:0000256" key="5">
    <source>
        <dbReference type="ARBA" id="ARBA00022692"/>
    </source>
</evidence>
<dbReference type="AlphaFoldDB" id="I4AN22"/>
<dbReference type="Proteomes" id="UP000006054">
    <property type="component" value="Chromosome"/>
</dbReference>
<dbReference type="GO" id="GO:0015288">
    <property type="term" value="F:porin activity"/>
    <property type="evidence" value="ECO:0007669"/>
    <property type="project" value="TreeGrafter"/>
</dbReference>
<dbReference type="InterPro" id="IPR051906">
    <property type="entry name" value="TolC-like"/>
</dbReference>
<dbReference type="OrthoDB" id="367883at2"/>
<keyword evidence="6" id="KW-0472">Membrane</keyword>
<evidence type="ECO:0000256" key="7">
    <source>
        <dbReference type="ARBA" id="ARBA00023237"/>
    </source>
</evidence>
<dbReference type="STRING" id="880071.Fleli_3016"/>
<evidence type="ECO:0000256" key="6">
    <source>
        <dbReference type="ARBA" id="ARBA00023136"/>
    </source>
</evidence>
<evidence type="ECO:0000256" key="2">
    <source>
        <dbReference type="ARBA" id="ARBA00007613"/>
    </source>
</evidence>
<evidence type="ECO:0000313" key="9">
    <source>
        <dbReference type="EMBL" id="AFM05357.1"/>
    </source>
</evidence>
<keyword evidence="3" id="KW-0813">Transport</keyword>
<feature type="chain" id="PRO_5003685512" evidence="8">
    <location>
        <begin position="24"/>
        <end position="466"/>
    </location>
</feature>
<evidence type="ECO:0000256" key="1">
    <source>
        <dbReference type="ARBA" id="ARBA00004442"/>
    </source>
</evidence>
<dbReference type="InterPro" id="IPR003423">
    <property type="entry name" value="OMP_efflux"/>
</dbReference>
<keyword evidence="8" id="KW-0732">Signal</keyword>
<dbReference type="PANTHER" id="PTHR30026:SF20">
    <property type="entry name" value="OUTER MEMBRANE PROTEIN TOLC"/>
    <property type="match status" value="1"/>
</dbReference>
<dbReference type="KEGG" id="fli:Fleli_3016"/>
<protein>
    <submittedName>
        <fullName evidence="9">Outer membrane protein</fullName>
    </submittedName>
</protein>
<dbReference type="SUPFAM" id="SSF56954">
    <property type="entry name" value="Outer membrane efflux proteins (OEP)"/>
    <property type="match status" value="1"/>
</dbReference>
<dbReference type="HOGENOM" id="CLU_012817_10_0_10"/>
<dbReference type="eggNOG" id="COG1538">
    <property type="taxonomic scope" value="Bacteria"/>
</dbReference>
<proteinExistence type="inferred from homology"/>
<organism evidence="9 10">
    <name type="scientific">Bernardetia litoralis (strain ATCC 23117 / DSM 6794 / NBRC 15988 / NCIMB 1366 / Fx l1 / Sio-4)</name>
    <name type="common">Flexibacter litoralis</name>
    <dbReference type="NCBI Taxonomy" id="880071"/>
    <lineage>
        <taxon>Bacteria</taxon>
        <taxon>Pseudomonadati</taxon>
        <taxon>Bacteroidota</taxon>
        <taxon>Cytophagia</taxon>
        <taxon>Cytophagales</taxon>
        <taxon>Bernardetiaceae</taxon>
        <taxon>Bernardetia</taxon>
    </lineage>
</organism>
<feature type="signal peptide" evidence="8">
    <location>
        <begin position="1"/>
        <end position="23"/>
    </location>
</feature>